<evidence type="ECO:0000256" key="1">
    <source>
        <dbReference type="ARBA" id="ARBA00004201"/>
    </source>
</evidence>
<dbReference type="PANTHER" id="PTHR21551:SF0">
    <property type="entry name" value="PROTEIN ASSOCIATED WITH TOPO II RELATED-1, ISOFORM A"/>
    <property type="match status" value="1"/>
</dbReference>
<evidence type="ECO:0000313" key="4">
    <source>
        <dbReference type="EMBL" id="EJW76881.1"/>
    </source>
</evidence>
<dbReference type="EMBL" id="ADBV01008485">
    <property type="protein sequence ID" value="EJW76881.1"/>
    <property type="molecule type" value="Genomic_DNA"/>
</dbReference>
<dbReference type="GO" id="GO:0000932">
    <property type="term" value="C:P-body"/>
    <property type="evidence" value="ECO:0007669"/>
    <property type="project" value="UniProtKB-SubCell"/>
</dbReference>
<gene>
    <name evidence="4" type="ORF">WUBG_12208</name>
</gene>
<sequence>SGRPALPSYLPCPPQAQMQSHIPQAPHHNMSHSRERSSKLTGLVSNKTISDFALSPFAGFVSKKERSWLIKIQQLQCQGCGNPYEDDFYYTSWKQKKMSLEKHRQGLKAENQEYVWATANLHHYHYAPPTFAGSLGKPTLSTVNYPRQLIDLSSDSPDDDDKLSVKSSTSQKKLRALLLQLENIALLIIECDDRHRILCAPSLPQEIQEELKSGVESRMETIVQTLCLNERLQAVLLINKGRQIFARTLSFANEQQQLHLLKSFFAALSTLVKKVPSNEMNESLLVPIFKTFSRFSKNALASFINDSKLDFGSDITVNLVVIIFKLYLCRSGRPALPSYLPCPPQAQMQSHIPQAPHHNMSHSRERSSKLTGLVSNKTISDFALSPFAGFVSKKERSWLIKIQQLQCQGCGNPYEDDFYYTVCFMF</sequence>
<keyword evidence="2" id="KW-0963">Cytoplasm</keyword>
<feature type="region of interest" description="Disordered" evidence="3">
    <location>
        <begin position="1"/>
        <end position="36"/>
    </location>
</feature>
<comment type="subcellular location">
    <subcellularLocation>
        <location evidence="1">Cytoplasm</location>
        <location evidence="1">P-body</location>
    </subcellularLocation>
</comment>
<dbReference type="InterPro" id="IPR039900">
    <property type="entry name" value="Pat1-like"/>
</dbReference>
<dbReference type="GO" id="GO:0000290">
    <property type="term" value="P:deadenylation-dependent decapping of nuclear-transcribed mRNA"/>
    <property type="evidence" value="ECO:0007669"/>
    <property type="project" value="InterPro"/>
</dbReference>
<dbReference type="AlphaFoldDB" id="J9E3N2"/>
<dbReference type="GO" id="GO:0003723">
    <property type="term" value="F:RNA binding"/>
    <property type="evidence" value="ECO:0007669"/>
    <property type="project" value="TreeGrafter"/>
</dbReference>
<accession>J9E3N2</accession>
<dbReference type="PANTHER" id="PTHR21551">
    <property type="entry name" value="TOPOISOMERASE II-ASSOCIATED PROTEIN PAT1"/>
    <property type="match status" value="1"/>
</dbReference>
<proteinExistence type="predicted"/>
<evidence type="ECO:0000256" key="3">
    <source>
        <dbReference type="SAM" id="MobiDB-lite"/>
    </source>
</evidence>
<evidence type="ECO:0000313" key="5">
    <source>
        <dbReference type="Proteomes" id="UP000004810"/>
    </source>
</evidence>
<organism evidence="4 5">
    <name type="scientific">Wuchereria bancrofti</name>
    <dbReference type="NCBI Taxonomy" id="6293"/>
    <lineage>
        <taxon>Eukaryota</taxon>
        <taxon>Metazoa</taxon>
        <taxon>Ecdysozoa</taxon>
        <taxon>Nematoda</taxon>
        <taxon>Chromadorea</taxon>
        <taxon>Rhabditida</taxon>
        <taxon>Spirurina</taxon>
        <taxon>Spiruromorpha</taxon>
        <taxon>Filarioidea</taxon>
        <taxon>Onchocercidae</taxon>
        <taxon>Wuchereria</taxon>
    </lineage>
</organism>
<evidence type="ECO:0000256" key="2">
    <source>
        <dbReference type="ARBA" id="ARBA00022490"/>
    </source>
</evidence>
<dbReference type="GO" id="GO:0033962">
    <property type="term" value="P:P-body assembly"/>
    <property type="evidence" value="ECO:0007669"/>
    <property type="project" value="TreeGrafter"/>
</dbReference>
<dbReference type="Proteomes" id="UP000004810">
    <property type="component" value="Unassembled WGS sequence"/>
</dbReference>
<protein>
    <submittedName>
        <fullName evidence="4">Uncharacterized protein</fullName>
    </submittedName>
</protein>
<feature type="non-terminal residue" evidence="4">
    <location>
        <position position="1"/>
    </location>
</feature>
<reference evidence="5" key="1">
    <citation type="submission" date="2012-08" db="EMBL/GenBank/DDBJ databases">
        <title>The Genome Sequence of Wuchereria bancrofti.</title>
        <authorList>
            <person name="Nutman T.B."/>
            <person name="Fink D.L."/>
            <person name="Russ C."/>
            <person name="Young S."/>
            <person name="Zeng Q."/>
            <person name="Koehrsen M."/>
            <person name="Alvarado L."/>
            <person name="Berlin A."/>
            <person name="Chapman S.B."/>
            <person name="Chen Z."/>
            <person name="Freedman E."/>
            <person name="Gellesch M."/>
            <person name="Goldberg J."/>
            <person name="Griggs A."/>
            <person name="Gujja S."/>
            <person name="Heilman E.R."/>
            <person name="Heiman D."/>
            <person name="Hepburn T."/>
            <person name="Howarth C."/>
            <person name="Jen D."/>
            <person name="Larson L."/>
            <person name="Lewis B."/>
            <person name="Mehta T."/>
            <person name="Park D."/>
            <person name="Pearson M."/>
            <person name="Roberts A."/>
            <person name="Saif S."/>
            <person name="Shea T."/>
            <person name="Shenoy N."/>
            <person name="Sisk P."/>
            <person name="Stolte C."/>
            <person name="Sykes S."/>
            <person name="Walk T."/>
            <person name="White J."/>
            <person name="Yandava C."/>
            <person name="Haas B."/>
            <person name="Henn M.R."/>
            <person name="Nusbaum C."/>
            <person name="Birren B."/>
        </authorList>
    </citation>
    <scope>NUCLEOTIDE SEQUENCE [LARGE SCALE GENOMIC DNA]</scope>
    <source>
        <strain evidence="5">NA</strain>
    </source>
</reference>
<name>J9E3N2_WUCBA</name>
<comment type="caution">
    <text evidence="4">The sequence shown here is derived from an EMBL/GenBank/DDBJ whole genome shotgun (WGS) entry which is preliminary data.</text>
</comment>